<comment type="cofactor">
    <cofactor evidence="1 6">
        <name>FAD</name>
        <dbReference type="ChEBI" id="CHEBI:57692"/>
    </cofactor>
</comment>
<dbReference type="EMBL" id="BRYA01000218">
    <property type="protein sequence ID" value="GMI44477.1"/>
    <property type="molecule type" value="Genomic_DNA"/>
</dbReference>
<dbReference type="Gene3D" id="1.10.540.10">
    <property type="entry name" value="Acyl-CoA dehydrogenase/oxidase, N-terminal domain"/>
    <property type="match status" value="1"/>
</dbReference>
<dbReference type="SUPFAM" id="SSF56645">
    <property type="entry name" value="Acyl-CoA dehydrogenase NM domain-like"/>
    <property type="match status" value="1"/>
</dbReference>
<reference evidence="10" key="1">
    <citation type="journal article" date="2023" name="Commun. Biol.">
        <title>Genome analysis of Parmales, the sister group of diatoms, reveals the evolutionary specialization of diatoms from phago-mixotrophs to photoautotrophs.</title>
        <authorList>
            <person name="Ban H."/>
            <person name="Sato S."/>
            <person name="Yoshikawa S."/>
            <person name="Yamada K."/>
            <person name="Nakamura Y."/>
            <person name="Ichinomiya M."/>
            <person name="Sato N."/>
            <person name="Blanc-Mathieu R."/>
            <person name="Endo H."/>
            <person name="Kuwata A."/>
            <person name="Ogata H."/>
        </authorList>
    </citation>
    <scope>NUCLEOTIDE SEQUENCE [LARGE SCALE GENOMIC DNA]</scope>
</reference>
<dbReference type="Pfam" id="PF00441">
    <property type="entry name" value="Acyl-CoA_dh_1"/>
    <property type="match status" value="1"/>
</dbReference>
<dbReference type="GO" id="GO:0033539">
    <property type="term" value="P:fatty acid beta-oxidation using acyl-CoA dehydrogenase"/>
    <property type="evidence" value="ECO:0007669"/>
    <property type="project" value="TreeGrafter"/>
</dbReference>
<dbReference type="PANTHER" id="PTHR48083">
    <property type="entry name" value="MEDIUM-CHAIN SPECIFIC ACYL-COA DEHYDROGENASE, MITOCHONDRIAL-RELATED"/>
    <property type="match status" value="1"/>
</dbReference>
<comment type="similarity">
    <text evidence="2 6">Belongs to the acyl-CoA dehydrogenase family.</text>
</comment>
<evidence type="ECO:0000256" key="3">
    <source>
        <dbReference type="ARBA" id="ARBA00022630"/>
    </source>
</evidence>
<dbReference type="InterPro" id="IPR009075">
    <property type="entry name" value="AcylCo_DH/oxidase_C"/>
</dbReference>
<dbReference type="InterPro" id="IPR037069">
    <property type="entry name" value="AcylCoA_DH/ox_N_sf"/>
</dbReference>
<gene>
    <name evidence="9" type="ORF">TrCOL_g4358</name>
</gene>
<accession>A0A9W7GI82</accession>
<keyword evidence="4 6" id="KW-0274">FAD</keyword>
<keyword evidence="3 6" id="KW-0285">Flavoprotein</keyword>
<evidence type="ECO:0000313" key="10">
    <source>
        <dbReference type="Proteomes" id="UP001165065"/>
    </source>
</evidence>
<protein>
    <recommendedName>
        <fullName evidence="11">Acyl-CoA dehydrogenase</fullName>
    </recommendedName>
</protein>
<comment type="caution">
    <text evidence="9">The sequence shown here is derived from an EMBL/GenBank/DDBJ whole genome shotgun (WGS) entry which is preliminary data.</text>
</comment>
<dbReference type="AlphaFoldDB" id="A0A9W7GI82"/>
<dbReference type="Proteomes" id="UP001165065">
    <property type="component" value="Unassembled WGS sequence"/>
</dbReference>
<dbReference type="GO" id="GO:0050660">
    <property type="term" value="F:flavin adenine dinucleotide binding"/>
    <property type="evidence" value="ECO:0007669"/>
    <property type="project" value="InterPro"/>
</dbReference>
<dbReference type="PANTHER" id="PTHR48083:SF13">
    <property type="entry name" value="ACYL-COA DEHYDROGENASE FAMILY MEMBER 11"/>
    <property type="match status" value="1"/>
</dbReference>
<keyword evidence="5 6" id="KW-0560">Oxidoreductase</keyword>
<evidence type="ECO:0000256" key="4">
    <source>
        <dbReference type="ARBA" id="ARBA00022827"/>
    </source>
</evidence>
<dbReference type="Gene3D" id="2.40.110.10">
    <property type="entry name" value="Butyryl-CoA Dehydrogenase, subunit A, domain 2"/>
    <property type="match status" value="1"/>
</dbReference>
<organism evidence="9 10">
    <name type="scientific">Triparma columacea</name>
    <dbReference type="NCBI Taxonomy" id="722753"/>
    <lineage>
        <taxon>Eukaryota</taxon>
        <taxon>Sar</taxon>
        <taxon>Stramenopiles</taxon>
        <taxon>Ochrophyta</taxon>
        <taxon>Bolidophyceae</taxon>
        <taxon>Parmales</taxon>
        <taxon>Triparmaceae</taxon>
        <taxon>Triparma</taxon>
    </lineage>
</organism>
<dbReference type="GO" id="GO:0005737">
    <property type="term" value="C:cytoplasm"/>
    <property type="evidence" value="ECO:0007669"/>
    <property type="project" value="TreeGrafter"/>
</dbReference>
<dbReference type="InterPro" id="IPR050741">
    <property type="entry name" value="Acyl-CoA_dehydrogenase"/>
</dbReference>
<proteinExistence type="inferred from homology"/>
<dbReference type="SUPFAM" id="SSF47203">
    <property type="entry name" value="Acyl-CoA dehydrogenase C-terminal domain-like"/>
    <property type="match status" value="1"/>
</dbReference>
<keyword evidence="10" id="KW-1185">Reference proteome</keyword>
<evidence type="ECO:0000313" key="9">
    <source>
        <dbReference type="EMBL" id="GMI44477.1"/>
    </source>
</evidence>
<dbReference type="Gene3D" id="1.20.140.10">
    <property type="entry name" value="Butyryl-CoA Dehydrogenase, subunit A, domain 3"/>
    <property type="match status" value="1"/>
</dbReference>
<evidence type="ECO:0000256" key="2">
    <source>
        <dbReference type="ARBA" id="ARBA00009347"/>
    </source>
</evidence>
<dbReference type="InterPro" id="IPR009100">
    <property type="entry name" value="AcylCoA_DH/oxidase_NM_dom_sf"/>
</dbReference>
<dbReference type="InterPro" id="IPR036250">
    <property type="entry name" value="AcylCo_DH-like_C"/>
</dbReference>
<name>A0A9W7GI82_9STRA</name>
<dbReference type="InterPro" id="IPR046373">
    <property type="entry name" value="Acyl-CoA_Oxase/DH_mid-dom_sf"/>
</dbReference>
<feature type="domain" description="Acyl-CoA dehydrogenase/oxidase C-terminal" evidence="7">
    <location>
        <begin position="256"/>
        <end position="403"/>
    </location>
</feature>
<evidence type="ECO:0000256" key="6">
    <source>
        <dbReference type="RuleBase" id="RU362125"/>
    </source>
</evidence>
<dbReference type="InterPro" id="IPR006091">
    <property type="entry name" value="Acyl-CoA_Oxase/DH_mid-dom"/>
</dbReference>
<dbReference type="OrthoDB" id="434771at2759"/>
<dbReference type="GO" id="GO:0003995">
    <property type="term" value="F:acyl-CoA dehydrogenase activity"/>
    <property type="evidence" value="ECO:0007669"/>
    <property type="project" value="TreeGrafter"/>
</dbReference>
<evidence type="ECO:0000259" key="7">
    <source>
        <dbReference type="Pfam" id="PF00441"/>
    </source>
</evidence>
<dbReference type="Pfam" id="PF02770">
    <property type="entry name" value="Acyl-CoA_dh_M"/>
    <property type="match status" value="1"/>
</dbReference>
<feature type="domain" description="Acyl-CoA oxidase/dehydrogenase middle" evidence="8">
    <location>
        <begin position="137"/>
        <end position="239"/>
    </location>
</feature>
<evidence type="ECO:0000259" key="8">
    <source>
        <dbReference type="Pfam" id="PF02770"/>
    </source>
</evidence>
<evidence type="ECO:0000256" key="1">
    <source>
        <dbReference type="ARBA" id="ARBA00001974"/>
    </source>
</evidence>
<sequence>MSISHPNDPISLPPLSPDALLIFKKMESFVTDDCIPSEQTFFSQVSSTGFTCIPPVLISLISKAKSLNLWNLHLKTSLSHLDYARICSVIGRSFLSPHATNTTAPDSGNMEVLHTYGTPLQKSLYLDGLKDGTMRSAFCMTEPEVASSDARNVGGTTFRREVRNGREGYVVNGRKWWSTGAHDPRCKFMIVMGKCISTSGEKEKGHTMVIVPRDCPGLTIVRDLTVFGHDDAPFGHAEVDFNACWVPLESCLGGEGEGGRIAQSRLGPGRIHHCMRAVGLGERCYEAMIKRSLEREVFGKVMIRHGTMQSKIAEGKGRLETARLLTLVAARAMDVLGNKGARTDISLAKILVPRMILGIMDDAIQTHGGQGVEGELALFYGAMRCLRIADGPDEVHVGVVARREAKKWMERNGKL</sequence>
<evidence type="ECO:0000256" key="5">
    <source>
        <dbReference type="ARBA" id="ARBA00023002"/>
    </source>
</evidence>
<evidence type="ECO:0008006" key="11">
    <source>
        <dbReference type="Google" id="ProtNLM"/>
    </source>
</evidence>